<evidence type="ECO:0000313" key="2">
    <source>
        <dbReference type="EMBL" id="EKM58701.1"/>
    </source>
</evidence>
<dbReference type="RefSeq" id="XP_007392742.1">
    <property type="nucleotide sequence ID" value="XM_007392680.1"/>
</dbReference>
<name>K5V7F0_PHACS</name>
<dbReference type="EMBL" id="JH930470">
    <property type="protein sequence ID" value="EKM58701.1"/>
    <property type="molecule type" value="Genomic_DNA"/>
</dbReference>
<dbReference type="AlphaFoldDB" id="K5V7F0"/>
<organism evidence="2 3">
    <name type="scientific">Phanerochaete carnosa (strain HHB-10118-sp)</name>
    <name type="common">White-rot fungus</name>
    <name type="synonym">Peniophora carnosa</name>
    <dbReference type="NCBI Taxonomy" id="650164"/>
    <lineage>
        <taxon>Eukaryota</taxon>
        <taxon>Fungi</taxon>
        <taxon>Dikarya</taxon>
        <taxon>Basidiomycota</taxon>
        <taxon>Agaricomycotina</taxon>
        <taxon>Agaricomycetes</taxon>
        <taxon>Polyporales</taxon>
        <taxon>Phanerochaetaceae</taxon>
        <taxon>Phanerochaete</taxon>
    </lineage>
</organism>
<dbReference type="Proteomes" id="UP000008370">
    <property type="component" value="Unassembled WGS sequence"/>
</dbReference>
<proteinExistence type="predicted"/>
<dbReference type="InParanoid" id="K5V7F0"/>
<feature type="compositionally biased region" description="Polar residues" evidence="1">
    <location>
        <begin position="45"/>
        <end position="55"/>
    </location>
</feature>
<evidence type="ECO:0000313" key="3">
    <source>
        <dbReference type="Proteomes" id="UP000008370"/>
    </source>
</evidence>
<dbReference type="GeneID" id="18919489"/>
<reference evidence="2 3" key="1">
    <citation type="journal article" date="2012" name="BMC Genomics">
        <title>Comparative genomics of the white-rot fungi, Phanerochaete carnosa and P. chrysosporium, to elucidate the genetic basis of the distinct wood types they colonize.</title>
        <authorList>
            <person name="Suzuki H."/>
            <person name="MacDonald J."/>
            <person name="Syed K."/>
            <person name="Salamov A."/>
            <person name="Hori C."/>
            <person name="Aerts A."/>
            <person name="Henrissat B."/>
            <person name="Wiebenga A."/>
            <person name="vanKuyk P.A."/>
            <person name="Barry K."/>
            <person name="Lindquist E."/>
            <person name="LaButti K."/>
            <person name="Lapidus A."/>
            <person name="Lucas S."/>
            <person name="Coutinho P."/>
            <person name="Gong Y."/>
            <person name="Samejima M."/>
            <person name="Mahadevan R."/>
            <person name="Abou-Zaid M."/>
            <person name="de Vries R.P."/>
            <person name="Igarashi K."/>
            <person name="Yadav J.S."/>
            <person name="Grigoriev I.V."/>
            <person name="Master E.R."/>
        </authorList>
    </citation>
    <scope>NUCLEOTIDE SEQUENCE [LARGE SCALE GENOMIC DNA]</scope>
    <source>
        <strain evidence="2 3">HHB-10118-sp</strain>
    </source>
</reference>
<keyword evidence="3" id="KW-1185">Reference proteome</keyword>
<dbReference type="KEGG" id="pco:PHACADRAFT_27125"/>
<sequence length="102" mass="10757">MQQRVPAAALRSSLGFPLANLDHAPPTHSNGEALGMSTFWKNTPAQAEAGTQTQFVPPPSLDGAYASDPDPEAIFADLLPTLSHQDPFAAMAHVMPSHLPSV</sequence>
<protein>
    <submittedName>
        <fullName evidence="2">Uncharacterized protein</fullName>
    </submittedName>
</protein>
<accession>K5V7F0</accession>
<feature type="region of interest" description="Disordered" evidence="1">
    <location>
        <begin position="45"/>
        <end position="69"/>
    </location>
</feature>
<evidence type="ECO:0000256" key="1">
    <source>
        <dbReference type="SAM" id="MobiDB-lite"/>
    </source>
</evidence>
<dbReference type="HOGENOM" id="CLU_148823_0_0_1"/>
<gene>
    <name evidence="2" type="ORF">PHACADRAFT_27125</name>
</gene>